<evidence type="ECO:0000256" key="1">
    <source>
        <dbReference type="ARBA" id="ARBA00012417"/>
    </source>
</evidence>
<dbReference type="Gene3D" id="3.20.20.140">
    <property type="entry name" value="Metal-dependent hydrolases"/>
    <property type="match status" value="1"/>
</dbReference>
<proteinExistence type="predicted"/>
<dbReference type="NCBIfam" id="NF004226">
    <property type="entry name" value="PRK05673.1"/>
    <property type="match status" value="1"/>
</dbReference>
<dbReference type="Proteomes" id="UP000003879">
    <property type="component" value="Unassembled WGS sequence"/>
</dbReference>
<keyword evidence="3" id="KW-0808">Transferase</keyword>
<reference evidence="9 10" key="1">
    <citation type="submission" date="2012-02" db="EMBL/GenBank/DDBJ databases">
        <title>The Genome Sequence of Bacteroides fragilis CL07T12C05.</title>
        <authorList>
            <consortium name="The Broad Institute Genome Sequencing Platform"/>
            <person name="Earl A."/>
            <person name="Ward D."/>
            <person name="Feldgarden M."/>
            <person name="Gevers D."/>
            <person name="Zitomersky N.L."/>
            <person name="Coyne M.J."/>
            <person name="Comstock L.E."/>
            <person name="Young S.K."/>
            <person name="Zeng Q."/>
            <person name="Gargeya S."/>
            <person name="Fitzgerald M."/>
            <person name="Haas B."/>
            <person name="Abouelleil A."/>
            <person name="Alvarado L."/>
            <person name="Arachchi H.M."/>
            <person name="Berlin A."/>
            <person name="Chapman S.B."/>
            <person name="Gearin G."/>
            <person name="Goldberg J."/>
            <person name="Griggs A."/>
            <person name="Gujja S."/>
            <person name="Hansen M."/>
            <person name="Heiman D."/>
            <person name="Howarth C."/>
            <person name="Larimer J."/>
            <person name="Lui A."/>
            <person name="MacDonald P.J.P."/>
            <person name="McCowen C."/>
            <person name="Montmayeur A."/>
            <person name="Murphy C."/>
            <person name="Neiman D."/>
            <person name="Pearson M."/>
            <person name="Priest M."/>
            <person name="Roberts A."/>
            <person name="Saif S."/>
            <person name="Shea T."/>
            <person name="Sisk P."/>
            <person name="Stolte C."/>
            <person name="Sykes S."/>
            <person name="Wortman J."/>
            <person name="Nusbaum C."/>
            <person name="Birren B."/>
        </authorList>
    </citation>
    <scope>NUCLEOTIDE SEQUENCE [LARGE SCALE GENOMIC DNA]</scope>
    <source>
        <strain evidence="9 10">CL07T12C05</strain>
    </source>
</reference>
<evidence type="ECO:0000256" key="7">
    <source>
        <dbReference type="ARBA" id="ARBA00049244"/>
    </source>
</evidence>
<organism evidence="9 10">
    <name type="scientific">Bacteroides fragilis CL07T12C05</name>
    <dbReference type="NCBI Taxonomy" id="997883"/>
    <lineage>
        <taxon>Bacteria</taxon>
        <taxon>Pseudomonadati</taxon>
        <taxon>Bacteroidota</taxon>
        <taxon>Bacteroidia</taxon>
        <taxon>Bacteroidales</taxon>
        <taxon>Bacteroidaceae</taxon>
        <taxon>Bacteroides</taxon>
    </lineage>
</organism>
<dbReference type="GO" id="GO:0006260">
    <property type="term" value="P:DNA replication"/>
    <property type="evidence" value="ECO:0007669"/>
    <property type="project" value="UniProtKB-KW"/>
</dbReference>
<dbReference type="InterPro" id="IPR004013">
    <property type="entry name" value="PHP_dom"/>
</dbReference>
<dbReference type="Pfam" id="PF07733">
    <property type="entry name" value="DNA_pol3_alpha"/>
    <property type="match status" value="1"/>
</dbReference>
<dbReference type="PATRIC" id="fig|997883.3.peg.758"/>
<dbReference type="InterPro" id="IPR040982">
    <property type="entry name" value="DNA_pol3_finger"/>
</dbReference>
<dbReference type="GO" id="GO:0003887">
    <property type="term" value="F:DNA-directed DNA polymerase activity"/>
    <property type="evidence" value="ECO:0007669"/>
    <property type="project" value="UniProtKB-KW"/>
</dbReference>
<dbReference type="Pfam" id="PF14579">
    <property type="entry name" value="HHH_6"/>
    <property type="match status" value="1"/>
</dbReference>
<dbReference type="InterPro" id="IPR004805">
    <property type="entry name" value="DnaE2/DnaE/PolC"/>
</dbReference>
<dbReference type="InterPro" id="IPR029460">
    <property type="entry name" value="DNAPol_HHH"/>
</dbReference>
<dbReference type="InterPro" id="IPR003141">
    <property type="entry name" value="Pol/His_phosphatase_N"/>
</dbReference>
<dbReference type="EC" id="2.7.7.7" evidence="1"/>
<evidence type="ECO:0000256" key="4">
    <source>
        <dbReference type="ARBA" id="ARBA00022695"/>
    </source>
</evidence>
<dbReference type="PANTHER" id="PTHR32294">
    <property type="entry name" value="DNA POLYMERASE III SUBUNIT ALPHA"/>
    <property type="match status" value="1"/>
</dbReference>
<sequence>MQVEMTYVDNFLKFIFVSSCRHCNFMASNYQPITMQDFVHLHVHTQYSLLDGQASVSALVDKAMKDGMKGIAVTDHGNMFAIKEFTNYVNKKNGGPKGEIKDLKKRIAAIEAGEVECADKDAEIADCKAKIADAEGRLFKPIIGCEMYVARRTMDKKEGKPDQSGYHLIVLAKNEKGYHNLIKLVSRAWTKGYYMRPRTDRNELEKYHEGLIICSACLGGEVPKKITQGLLAEAEEAIQWYKNLFGDDYYLEMQRHKATVPKANHEAYPLQVNVNKHLIEYSKKYNVKLICTNDVHFVNEEHAEAHDRLICLSTGKDLDDPNRMYYTKQEWMKTKAEMNELFADVPEALSNTLEILDKVEYYSIDHAPIMPTFAIPEDFGTEEGYRQKYTEKDLFDEFTQDENGNVVLSEEAAKDKIKRLGGYDKLYRIKLEADYLKKLTFDGAKKFYGDPLSPEVKERLVFELHIMKTMGFPGYFLIVQDFIAAGRNMGVSIGPGRGSAAGSAVAYCLQITKIDPIKYDLLFERFLNPDRISLPDIDIDFDDDGRGEVLRWVTEKYGQEKVAHIITYGTMATKLAIKDVARVQKLPLAESDRLAKLVPDKIPDKKLNLKNAIEYVPELQAAEASPDPLVRDTMKYAKMLEGNVRGTGVHACGTIICRDDITDWVPVSTADDKETGEKMLVTQYEGSVIEDTGLIKMDFLGLKTLSIIKEAVENIRLSKGMELDIDSISIEDPATYKLYSDGRTIGTFQFESAGMQKYLRELQPSTFEDLIAMNALYRPGPMDYIPDFIDRKHGRKPIEYDIPVMEKYLKDTYGITVYQEQVMLLSRLLADFTRGESDALRKAMGKKLRDKLDHMKPKFVEGGRKNGHDPKVLEKIWADWEKFASYAFNKSHATCYSWVAYQTAYLKANYPAEYMAAVMSRSLSNITDITKLMDECKMMGVQTLGPDVNESNLKFTVNRNGNIRFGLGAVKGVGEAAVQSIMEERKENGPFKGIFDFVQRVNLNACNKKNMECLALAGGFDSFPELKREQYFAVNSKGETFLETLMRYGNRYQADKAAAVNSLFGGDNVIDIATPEILPAERWNDLERLNKERELVGIYLSAHPLDEYAIVLEHVCNTHMSELDDKSALAGREITMGGIVTSVRRGISKNGNPYGIAKIEDYSGSAEIPFFGNDWVTFQGYLGEGTFLFIKARCQPKQWRPDELDVKITSMELLPDVKEQLIEKITILIPLAELNSALVTELASLTKEHPGNTELYFKVTDTEGKMYVDLISRPVKLSVGRELISYLKERPELAFHIN</sequence>
<dbReference type="CDD" id="cd04485">
    <property type="entry name" value="DnaE_OBF"/>
    <property type="match status" value="1"/>
</dbReference>
<name>A0A0E2ATW9_BACFG</name>
<dbReference type="Pfam" id="PF17657">
    <property type="entry name" value="DNA_pol3_finger"/>
    <property type="match status" value="1"/>
</dbReference>
<dbReference type="Pfam" id="PF02811">
    <property type="entry name" value="PHP"/>
    <property type="match status" value="1"/>
</dbReference>
<evidence type="ECO:0000259" key="8">
    <source>
        <dbReference type="SMART" id="SM00481"/>
    </source>
</evidence>
<dbReference type="SMART" id="SM00481">
    <property type="entry name" value="POLIIIAc"/>
    <property type="match status" value="1"/>
</dbReference>
<dbReference type="Gene3D" id="1.10.150.870">
    <property type="match status" value="1"/>
</dbReference>
<dbReference type="EMBL" id="AGXN01000005">
    <property type="protein sequence ID" value="EIY99407.1"/>
    <property type="molecule type" value="Genomic_DNA"/>
</dbReference>
<accession>A0A0E2ATW9</accession>
<dbReference type="PANTHER" id="PTHR32294:SF0">
    <property type="entry name" value="DNA POLYMERASE III SUBUNIT ALPHA"/>
    <property type="match status" value="1"/>
</dbReference>
<dbReference type="SUPFAM" id="SSF89550">
    <property type="entry name" value="PHP domain-like"/>
    <property type="match status" value="1"/>
</dbReference>
<gene>
    <name evidence="9" type="ORF">HMPREF1056_00708</name>
</gene>
<dbReference type="InterPro" id="IPR016195">
    <property type="entry name" value="Pol/histidinol_Pase-like"/>
</dbReference>
<keyword evidence="6" id="KW-0239">DNA-directed DNA polymerase</keyword>
<dbReference type="NCBIfam" id="TIGR00594">
    <property type="entry name" value="polc"/>
    <property type="match status" value="1"/>
</dbReference>
<evidence type="ECO:0000256" key="6">
    <source>
        <dbReference type="ARBA" id="ARBA00022932"/>
    </source>
</evidence>
<dbReference type="Gene3D" id="1.10.10.1600">
    <property type="entry name" value="Bacterial DNA polymerase III alpha subunit, thumb domain"/>
    <property type="match status" value="1"/>
</dbReference>
<dbReference type="InterPro" id="IPR011708">
    <property type="entry name" value="DNA_pol3_alpha_NTPase_dom"/>
</dbReference>
<evidence type="ECO:0000313" key="10">
    <source>
        <dbReference type="Proteomes" id="UP000003879"/>
    </source>
</evidence>
<evidence type="ECO:0000256" key="5">
    <source>
        <dbReference type="ARBA" id="ARBA00022705"/>
    </source>
</evidence>
<keyword evidence="4" id="KW-0548">Nucleotidyltransferase</keyword>
<dbReference type="HOGENOM" id="CLU_001600_1_1_10"/>
<evidence type="ECO:0000256" key="3">
    <source>
        <dbReference type="ARBA" id="ARBA00022679"/>
    </source>
</evidence>
<dbReference type="SUPFAM" id="SSF160975">
    <property type="entry name" value="AF1531-like"/>
    <property type="match status" value="1"/>
</dbReference>
<protein>
    <recommendedName>
        <fullName evidence="2">DNA polymerase III subunit alpha</fullName>
        <ecNumber evidence="1">2.7.7.7</ecNumber>
    </recommendedName>
</protein>
<dbReference type="InterPro" id="IPR041931">
    <property type="entry name" value="DNA_pol3_alpha_thumb_dom"/>
</dbReference>
<comment type="catalytic activity">
    <reaction evidence="7">
        <text>DNA(n) + a 2'-deoxyribonucleoside 5'-triphosphate = DNA(n+1) + diphosphate</text>
        <dbReference type="Rhea" id="RHEA:22508"/>
        <dbReference type="Rhea" id="RHEA-COMP:17339"/>
        <dbReference type="Rhea" id="RHEA-COMP:17340"/>
        <dbReference type="ChEBI" id="CHEBI:33019"/>
        <dbReference type="ChEBI" id="CHEBI:61560"/>
        <dbReference type="ChEBI" id="CHEBI:173112"/>
        <dbReference type="EC" id="2.7.7.7"/>
    </reaction>
</comment>
<dbReference type="GO" id="GO:0008408">
    <property type="term" value="F:3'-5' exonuclease activity"/>
    <property type="evidence" value="ECO:0007669"/>
    <property type="project" value="InterPro"/>
</dbReference>
<feature type="domain" description="Polymerase/histidinol phosphatase N-terminal" evidence="8">
    <location>
        <begin position="39"/>
        <end position="151"/>
    </location>
</feature>
<dbReference type="CDD" id="cd12113">
    <property type="entry name" value="PHP_PolIIIA_DnaE3"/>
    <property type="match status" value="1"/>
</dbReference>
<evidence type="ECO:0000256" key="2">
    <source>
        <dbReference type="ARBA" id="ARBA00019114"/>
    </source>
</evidence>
<keyword evidence="5" id="KW-0235">DNA replication</keyword>
<evidence type="ECO:0000313" key="9">
    <source>
        <dbReference type="EMBL" id="EIY99407.1"/>
    </source>
</evidence>
<comment type="caution">
    <text evidence="9">The sequence shown here is derived from an EMBL/GenBank/DDBJ whole genome shotgun (WGS) entry which is preliminary data.</text>
</comment>